<organism evidence="1 2">
    <name type="scientific">Lentinula aff. detonsa</name>
    <dbReference type="NCBI Taxonomy" id="2804958"/>
    <lineage>
        <taxon>Eukaryota</taxon>
        <taxon>Fungi</taxon>
        <taxon>Dikarya</taxon>
        <taxon>Basidiomycota</taxon>
        <taxon>Agaricomycotina</taxon>
        <taxon>Agaricomycetes</taxon>
        <taxon>Agaricomycetidae</taxon>
        <taxon>Agaricales</taxon>
        <taxon>Marasmiineae</taxon>
        <taxon>Omphalotaceae</taxon>
        <taxon>Lentinula</taxon>
    </lineage>
</organism>
<keyword evidence="2" id="KW-1185">Reference proteome</keyword>
<name>A0AA38KUZ8_9AGAR</name>
<gene>
    <name evidence="1" type="ORF">GGU10DRAFT_362062</name>
</gene>
<dbReference type="AlphaFoldDB" id="A0AA38KUZ8"/>
<accession>A0AA38KUZ8</accession>
<dbReference type="EMBL" id="MU793440">
    <property type="protein sequence ID" value="KAJ3783027.1"/>
    <property type="molecule type" value="Genomic_DNA"/>
</dbReference>
<sequence>MIYLPNRTGQSWPAERNRRHDLARISSVFKRKMKLLTTLIASTLLLFVAASPTTRDTVICAGEEVLSETYIGEEKNVKLQHITCPATPVKRALAPRQTDVCGNTCTTNCFTPSGGGPDPNDCHVIADALRFDSQNVGALFEIGTGSNNTIALTYSSCESFYVNQDAVTQIYCRTDWAAVIDYVAPNCQATQNAHGGNCVATDQQFFIQVQHS</sequence>
<protein>
    <submittedName>
        <fullName evidence="1">Uncharacterized protein</fullName>
    </submittedName>
</protein>
<comment type="caution">
    <text evidence="1">The sequence shown here is derived from an EMBL/GenBank/DDBJ whole genome shotgun (WGS) entry which is preliminary data.</text>
</comment>
<evidence type="ECO:0000313" key="2">
    <source>
        <dbReference type="Proteomes" id="UP001163798"/>
    </source>
</evidence>
<reference evidence="1" key="1">
    <citation type="submission" date="2022-08" db="EMBL/GenBank/DDBJ databases">
        <authorList>
            <consortium name="DOE Joint Genome Institute"/>
            <person name="Min B."/>
            <person name="Riley R."/>
            <person name="Sierra-Patev S."/>
            <person name="Naranjo-Ortiz M."/>
            <person name="Looney B."/>
            <person name="Konkel Z."/>
            <person name="Slot J.C."/>
            <person name="Sakamoto Y."/>
            <person name="Steenwyk J.L."/>
            <person name="Rokas A."/>
            <person name="Carro J."/>
            <person name="Camarero S."/>
            <person name="Ferreira P."/>
            <person name="Molpeceres G."/>
            <person name="Ruiz-Duenas F.J."/>
            <person name="Serrano A."/>
            <person name="Henrissat B."/>
            <person name="Drula E."/>
            <person name="Hughes K.W."/>
            <person name="Mata J.L."/>
            <person name="Ishikawa N.K."/>
            <person name="Vargas-Isla R."/>
            <person name="Ushijima S."/>
            <person name="Smith C.A."/>
            <person name="Ahrendt S."/>
            <person name="Andreopoulos W."/>
            <person name="He G."/>
            <person name="Labutti K."/>
            <person name="Lipzen A."/>
            <person name="Ng V."/>
            <person name="Sandor L."/>
            <person name="Barry K."/>
            <person name="Martinez A.T."/>
            <person name="Xiao Y."/>
            <person name="Gibbons J.G."/>
            <person name="Terashima K."/>
            <person name="Hibbett D.S."/>
            <person name="Grigoriev I.V."/>
        </authorList>
    </citation>
    <scope>NUCLEOTIDE SEQUENCE</scope>
    <source>
        <strain evidence="1">TFB10291</strain>
    </source>
</reference>
<proteinExistence type="predicted"/>
<dbReference type="Proteomes" id="UP001163798">
    <property type="component" value="Unassembled WGS sequence"/>
</dbReference>
<evidence type="ECO:0000313" key="1">
    <source>
        <dbReference type="EMBL" id="KAJ3783027.1"/>
    </source>
</evidence>